<dbReference type="Pfam" id="PF09265">
    <property type="entry name" value="Cytokin-bind"/>
    <property type="match status" value="1"/>
</dbReference>
<comment type="similarity">
    <text evidence="2">Belongs to the oxygen-dependent FAD-linked oxidoreductase family.</text>
</comment>
<evidence type="ECO:0000256" key="5">
    <source>
        <dbReference type="ARBA" id="ARBA00023002"/>
    </source>
</evidence>
<dbReference type="SUPFAM" id="SSF55103">
    <property type="entry name" value="FAD-linked oxidases, C-terminal domain"/>
    <property type="match status" value="1"/>
</dbReference>
<feature type="domain" description="FAD-binding PCMH-type" evidence="6">
    <location>
        <begin position="35"/>
        <end position="205"/>
    </location>
</feature>
<evidence type="ECO:0000313" key="8">
    <source>
        <dbReference type="Proteomes" id="UP001370348"/>
    </source>
</evidence>
<keyword evidence="3" id="KW-0285">Flavoprotein</keyword>
<keyword evidence="4" id="KW-0274">FAD</keyword>
<name>A0ABZ2MA83_9BACT</name>
<evidence type="ECO:0000313" key="7">
    <source>
        <dbReference type="EMBL" id="WXB19413.1"/>
    </source>
</evidence>
<organism evidence="7 8">
    <name type="scientific">Pendulispora albinea</name>
    <dbReference type="NCBI Taxonomy" id="2741071"/>
    <lineage>
        <taxon>Bacteria</taxon>
        <taxon>Pseudomonadati</taxon>
        <taxon>Myxococcota</taxon>
        <taxon>Myxococcia</taxon>
        <taxon>Myxococcales</taxon>
        <taxon>Sorangiineae</taxon>
        <taxon>Pendulisporaceae</taxon>
        <taxon>Pendulispora</taxon>
    </lineage>
</organism>
<gene>
    <name evidence="7" type="ORF">LZC94_19550</name>
</gene>
<evidence type="ECO:0000256" key="3">
    <source>
        <dbReference type="ARBA" id="ARBA00022630"/>
    </source>
</evidence>
<dbReference type="InterPro" id="IPR015345">
    <property type="entry name" value="Cytokinin_DH_FAD/cytokin-bd"/>
</dbReference>
<proteinExistence type="inferred from homology"/>
<accession>A0ABZ2MA83</accession>
<comment type="cofactor">
    <cofactor evidence="1">
        <name>FAD</name>
        <dbReference type="ChEBI" id="CHEBI:57692"/>
    </cofactor>
</comment>
<dbReference type="RefSeq" id="WP_394829032.1">
    <property type="nucleotide sequence ID" value="NZ_CP089984.1"/>
</dbReference>
<sequence length="442" mass="48071">MTTSPDFTTLPALDGALVTNEGGCQPYADDFGHIVRALPRAVLRPGSVADILTITRFAAEHGLPLTARGAGHSLHGQSQVASGIVIDMTTLATIHRVSADRVVVDAGALWSRVLDATLSHGLTPPVLTDYLETTVGGTLSAGGIGGMSHRHGLQVDQIASCDVVIGDGTMVRCSPEENRALFDAVRAGHGRCGIMVSATLALVPAYAHARVYRFTYSDLREFLADQRRLVVERRADYVEGFITPGASNGWGFVLEAARFTDSVAELDDMGLHGTPDVKDMPYRDFAHRVRLAEDLFRSTGEWHCPHPWWNAFIPESATPKIVTEALGQLTPADLGGKSGLILLYPFRTEHLTAPLLRSPDEPIAYLFAVLPTAAGDSPVSLDRMLDTNLRLYDLIRVHNGAMYPIGNLPFTTAQWQAHYGPQWETCQRNKIIYDPHGIFGSR</sequence>
<dbReference type="InterPro" id="IPR050432">
    <property type="entry name" value="FAD-linked_Oxidoreductases_BP"/>
</dbReference>
<dbReference type="SUPFAM" id="SSF56176">
    <property type="entry name" value="FAD-binding/transporter-associated domain-like"/>
    <property type="match status" value="1"/>
</dbReference>
<evidence type="ECO:0000256" key="1">
    <source>
        <dbReference type="ARBA" id="ARBA00001974"/>
    </source>
</evidence>
<dbReference type="Gene3D" id="3.40.462.10">
    <property type="entry name" value="FAD-linked oxidases, C-terminal domain"/>
    <property type="match status" value="1"/>
</dbReference>
<dbReference type="Pfam" id="PF01565">
    <property type="entry name" value="FAD_binding_4"/>
    <property type="match status" value="1"/>
</dbReference>
<dbReference type="EMBL" id="CP089984">
    <property type="protein sequence ID" value="WXB19413.1"/>
    <property type="molecule type" value="Genomic_DNA"/>
</dbReference>
<keyword evidence="5" id="KW-0560">Oxidoreductase</keyword>
<reference evidence="7 8" key="1">
    <citation type="submission" date="2021-12" db="EMBL/GenBank/DDBJ databases">
        <title>Discovery of the Pendulisporaceae a myxobacterial family with distinct sporulation behavior and unique specialized metabolism.</title>
        <authorList>
            <person name="Garcia R."/>
            <person name="Popoff A."/>
            <person name="Bader C.D."/>
            <person name="Loehr J."/>
            <person name="Walesch S."/>
            <person name="Walt C."/>
            <person name="Boldt J."/>
            <person name="Bunk B."/>
            <person name="Haeckl F.J.F.P.J."/>
            <person name="Gunesch A.P."/>
            <person name="Birkelbach J."/>
            <person name="Nuebel U."/>
            <person name="Pietschmann T."/>
            <person name="Bach T."/>
            <person name="Mueller R."/>
        </authorList>
    </citation>
    <scope>NUCLEOTIDE SEQUENCE [LARGE SCALE GENOMIC DNA]</scope>
    <source>
        <strain evidence="7 8">MSr11954</strain>
    </source>
</reference>
<keyword evidence="8" id="KW-1185">Reference proteome</keyword>
<dbReference type="InterPro" id="IPR016166">
    <property type="entry name" value="FAD-bd_PCMH"/>
</dbReference>
<dbReference type="InterPro" id="IPR016170">
    <property type="entry name" value="Cytok_DH_C_sf"/>
</dbReference>
<dbReference type="InterPro" id="IPR016164">
    <property type="entry name" value="FAD-linked_Oxase-like_C"/>
</dbReference>
<evidence type="ECO:0000259" key="6">
    <source>
        <dbReference type="PROSITE" id="PS51387"/>
    </source>
</evidence>
<evidence type="ECO:0000256" key="2">
    <source>
        <dbReference type="ARBA" id="ARBA00005466"/>
    </source>
</evidence>
<dbReference type="PANTHER" id="PTHR13878:SF53">
    <property type="entry name" value="CYTOKININ DEHYDROGENASE 6"/>
    <property type="match status" value="1"/>
</dbReference>
<evidence type="ECO:0000256" key="4">
    <source>
        <dbReference type="ARBA" id="ARBA00022827"/>
    </source>
</evidence>
<dbReference type="InterPro" id="IPR036318">
    <property type="entry name" value="FAD-bd_PCMH-like_sf"/>
</dbReference>
<dbReference type="InterPro" id="IPR016169">
    <property type="entry name" value="FAD-bd_PCMH_sub2"/>
</dbReference>
<dbReference type="Gene3D" id="3.30.465.10">
    <property type="match status" value="1"/>
</dbReference>
<dbReference type="InterPro" id="IPR016167">
    <property type="entry name" value="FAD-bd_PCMH_sub1"/>
</dbReference>
<dbReference type="PROSITE" id="PS51387">
    <property type="entry name" value="FAD_PCMH"/>
    <property type="match status" value="1"/>
</dbReference>
<dbReference type="InterPro" id="IPR006094">
    <property type="entry name" value="Oxid_FAD_bind_N"/>
</dbReference>
<dbReference type="Gene3D" id="3.30.43.10">
    <property type="entry name" value="Uridine Diphospho-n-acetylenolpyruvylglucosamine Reductase, domain 2"/>
    <property type="match status" value="2"/>
</dbReference>
<dbReference type="PANTHER" id="PTHR13878">
    <property type="entry name" value="GULONOLACTONE OXIDASE"/>
    <property type="match status" value="1"/>
</dbReference>
<protein>
    <submittedName>
        <fullName evidence="7">FAD-binding protein</fullName>
    </submittedName>
</protein>
<dbReference type="Proteomes" id="UP001370348">
    <property type="component" value="Chromosome"/>
</dbReference>